<dbReference type="AlphaFoldDB" id="A0A6N3DPT4"/>
<sequence>MQQSSLEELRFFLLIAAAAVLPGGDGIAGMALALEHRHGRVRDGENLAAAVGLFDGHLQVAAVAGGVEIVDGERAGGHRALVDLIAVLLHRHLSGTTGNPVDNRGKPLLAVRQHVVIGGELRAAEVNTVEDVAVGVAVAQREARTQ</sequence>
<proteinExistence type="predicted"/>
<evidence type="ECO:0000313" key="1">
    <source>
        <dbReference type="EMBL" id="VYU30195.1"/>
    </source>
</evidence>
<accession>A0A6N3DPT4</accession>
<name>A0A6N3DPT4_KLEOX</name>
<dbReference type="EMBL" id="CACRTM010000023">
    <property type="protein sequence ID" value="VYU30195.1"/>
    <property type="molecule type" value="Genomic_DNA"/>
</dbReference>
<protein>
    <submittedName>
        <fullName evidence="1">Uncharacterized protein</fullName>
    </submittedName>
</protein>
<organism evidence="1">
    <name type="scientific">Klebsiella oxytoca</name>
    <dbReference type="NCBI Taxonomy" id="571"/>
    <lineage>
        <taxon>Bacteria</taxon>
        <taxon>Pseudomonadati</taxon>
        <taxon>Pseudomonadota</taxon>
        <taxon>Gammaproteobacteria</taxon>
        <taxon>Enterobacterales</taxon>
        <taxon>Enterobacteriaceae</taxon>
        <taxon>Klebsiella/Raoultella group</taxon>
        <taxon>Klebsiella</taxon>
    </lineage>
</organism>
<gene>
    <name evidence="1" type="ORF">KOLFYP65_01061</name>
</gene>
<reference evidence="1" key="1">
    <citation type="submission" date="2019-11" db="EMBL/GenBank/DDBJ databases">
        <authorList>
            <person name="Feng L."/>
        </authorList>
    </citation>
    <scope>NUCLEOTIDE SEQUENCE</scope>
    <source>
        <strain evidence="1">KOxytocaLFYP65</strain>
    </source>
</reference>